<dbReference type="PROSITE" id="PS50297">
    <property type="entry name" value="ANK_REP_REGION"/>
    <property type="match status" value="1"/>
</dbReference>
<dbReference type="OrthoDB" id="19174at2759"/>
<dbReference type="Proteomes" id="UP000077315">
    <property type="component" value="Unassembled WGS sequence"/>
</dbReference>
<gene>
    <name evidence="4" type="ORF">PHYBLDRAFT_160182</name>
</gene>
<accession>A0A163D3P4</accession>
<feature type="repeat" description="ANK" evidence="3">
    <location>
        <begin position="41"/>
        <end position="73"/>
    </location>
</feature>
<dbReference type="RefSeq" id="XP_018286530.1">
    <property type="nucleotide sequence ID" value="XM_018434134.1"/>
</dbReference>
<dbReference type="InterPro" id="IPR036770">
    <property type="entry name" value="Ankyrin_rpt-contain_sf"/>
</dbReference>
<keyword evidence="1" id="KW-0677">Repeat</keyword>
<dbReference type="InterPro" id="IPR050776">
    <property type="entry name" value="Ank_Repeat/CDKN_Inhibitor"/>
</dbReference>
<dbReference type="SMART" id="SM00248">
    <property type="entry name" value="ANK"/>
    <property type="match status" value="3"/>
</dbReference>
<proteinExistence type="predicted"/>
<dbReference type="STRING" id="763407.A0A163D3P4"/>
<reference evidence="5" key="1">
    <citation type="submission" date="2015-06" db="EMBL/GenBank/DDBJ databases">
        <title>Expansion of signal transduction pathways in fungi by whole-genome duplication.</title>
        <authorList>
            <consortium name="DOE Joint Genome Institute"/>
            <person name="Corrochano L.M."/>
            <person name="Kuo A."/>
            <person name="Marcet-Houben M."/>
            <person name="Polaino S."/>
            <person name="Salamov A."/>
            <person name="Villalobos J.M."/>
            <person name="Alvarez M.I."/>
            <person name="Avalos J."/>
            <person name="Benito E.P."/>
            <person name="Benoit I."/>
            <person name="Burger G."/>
            <person name="Camino L.P."/>
            <person name="Canovas D."/>
            <person name="Cerda-Olmedo E."/>
            <person name="Cheng J.-F."/>
            <person name="Dominguez A."/>
            <person name="Elias M."/>
            <person name="Eslava A.P."/>
            <person name="Glaser F."/>
            <person name="Grimwood J."/>
            <person name="Gutierrez G."/>
            <person name="Heitman J."/>
            <person name="Henrissat B."/>
            <person name="Iturriaga E.A."/>
            <person name="Lang B.F."/>
            <person name="Lavin J.L."/>
            <person name="Lee S."/>
            <person name="Li W."/>
            <person name="Lindquist E."/>
            <person name="Lopez-Garcia S."/>
            <person name="Luque E.M."/>
            <person name="Marcos A.T."/>
            <person name="Martin J."/>
            <person name="McCluskey K."/>
            <person name="Medina H.R."/>
            <person name="Miralles-Duran A."/>
            <person name="Miyazaki A."/>
            <person name="Munoz-Torres E."/>
            <person name="Oguiza J.A."/>
            <person name="Ohm R."/>
            <person name="Olmedo M."/>
            <person name="Orejas M."/>
            <person name="Ortiz-Castellanos L."/>
            <person name="Pisabarro A.G."/>
            <person name="Rodriguez-Romero J."/>
            <person name="Ruiz-Herrera J."/>
            <person name="Ruiz-Vazquez R."/>
            <person name="Sanz C."/>
            <person name="Schackwitz W."/>
            <person name="Schmutz J."/>
            <person name="Shahriari M."/>
            <person name="Shelest E."/>
            <person name="Silva-Franco F."/>
            <person name="Soanes D."/>
            <person name="Syed K."/>
            <person name="Tagua V.G."/>
            <person name="Talbot N.J."/>
            <person name="Thon M."/>
            <person name="De vries R.P."/>
            <person name="Wiebenga A."/>
            <person name="Yadav J.S."/>
            <person name="Braun E.L."/>
            <person name="Baker S."/>
            <person name="Garre V."/>
            <person name="Horwitz B."/>
            <person name="Torres-Martinez S."/>
            <person name="Idnurm A."/>
            <person name="Herrera-Estrella A."/>
            <person name="Gabaldon T."/>
            <person name="Grigoriev I.V."/>
        </authorList>
    </citation>
    <scope>NUCLEOTIDE SEQUENCE [LARGE SCALE GENOMIC DNA]</scope>
    <source>
        <strain evidence="5">NRRL 1555(-)</strain>
    </source>
</reference>
<dbReference type="VEuPathDB" id="FungiDB:PHYBLDRAFT_160182"/>
<dbReference type="EMBL" id="KV440995">
    <property type="protein sequence ID" value="OAD68490.1"/>
    <property type="molecule type" value="Genomic_DNA"/>
</dbReference>
<evidence type="ECO:0000256" key="3">
    <source>
        <dbReference type="PROSITE-ProRule" id="PRU00023"/>
    </source>
</evidence>
<dbReference type="Pfam" id="PF12796">
    <property type="entry name" value="Ank_2"/>
    <property type="match status" value="1"/>
</dbReference>
<dbReference type="InParanoid" id="A0A163D3P4"/>
<dbReference type="AlphaFoldDB" id="A0A163D3P4"/>
<evidence type="ECO:0000256" key="2">
    <source>
        <dbReference type="ARBA" id="ARBA00023043"/>
    </source>
</evidence>
<name>A0A163D3P4_PHYB8</name>
<evidence type="ECO:0000313" key="5">
    <source>
        <dbReference type="Proteomes" id="UP000077315"/>
    </source>
</evidence>
<dbReference type="FunCoup" id="A0A163D3P4">
    <property type="interactions" value="22"/>
</dbReference>
<dbReference type="GeneID" id="28995040"/>
<protein>
    <submittedName>
        <fullName evidence="4">Uncharacterized protein</fullName>
    </submittedName>
</protein>
<sequence>MNMKTPSITDNIWIAAGDGKLDRVKELIEKEGVDINVQDECGYSPLHAAASYDQEEVILYLLSKNANVNIPDVDQDTPLFVAETVETARLLVTHGADAKRTNSEEITAAAHAFDEGWLDVAQYLASVTGENIPLSLSDESVEETAVTDGGDEMDEQIESIMKRIEEQGGLEDEEKLREMVTKMVLDEMKKSIE</sequence>
<dbReference type="PANTHER" id="PTHR24201">
    <property type="entry name" value="ANK_REP_REGION DOMAIN-CONTAINING PROTEIN"/>
    <property type="match status" value="1"/>
</dbReference>
<dbReference type="PROSITE" id="PS50088">
    <property type="entry name" value="ANK_REPEAT"/>
    <property type="match status" value="1"/>
</dbReference>
<keyword evidence="5" id="KW-1185">Reference proteome</keyword>
<evidence type="ECO:0000313" key="4">
    <source>
        <dbReference type="EMBL" id="OAD68490.1"/>
    </source>
</evidence>
<evidence type="ECO:0000256" key="1">
    <source>
        <dbReference type="ARBA" id="ARBA00022737"/>
    </source>
</evidence>
<keyword evidence="2 3" id="KW-0040">ANK repeat</keyword>
<dbReference type="InterPro" id="IPR002110">
    <property type="entry name" value="Ankyrin_rpt"/>
</dbReference>
<dbReference type="SUPFAM" id="SSF48403">
    <property type="entry name" value="Ankyrin repeat"/>
    <property type="match status" value="1"/>
</dbReference>
<organism evidence="4 5">
    <name type="scientific">Phycomyces blakesleeanus (strain ATCC 8743b / DSM 1359 / FGSC 10004 / NBRC 33097 / NRRL 1555)</name>
    <dbReference type="NCBI Taxonomy" id="763407"/>
    <lineage>
        <taxon>Eukaryota</taxon>
        <taxon>Fungi</taxon>
        <taxon>Fungi incertae sedis</taxon>
        <taxon>Mucoromycota</taxon>
        <taxon>Mucoromycotina</taxon>
        <taxon>Mucoromycetes</taxon>
        <taxon>Mucorales</taxon>
        <taxon>Phycomycetaceae</taxon>
        <taxon>Phycomyces</taxon>
    </lineage>
</organism>
<dbReference type="Gene3D" id="1.25.40.20">
    <property type="entry name" value="Ankyrin repeat-containing domain"/>
    <property type="match status" value="1"/>
</dbReference>